<proteinExistence type="predicted"/>
<comment type="caution">
    <text evidence="2">The sequence shown here is derived from an EMBL/GenBank/DDBJ whole genome shotgun (WGS) entry which is preliminary data.</text>
</comment>
<sequence>MKELTLDGRPPPGAASSKDLGIFAAFSGELDPSSPSRLVQLVDALLQPSRADSGLGRRRLLLFPAVASRIREALTVHDRLIRLPQSGNSTAGSGGGNEDDGLSSSFSESAVFVSEGSKEGSDPAAAVVQSGSRRCCHGISRIRGSRKLRSTSATRA</sequence>
<evidence type="ECO:0000313" key="2">
    <source>
        <dbReference type="EMBL" id="THU61448.1"/>
    </source>
</evidence>
<dbReference type="EMBL" id="PYDT01000005">
    <property type="protein sequence ID" value="THU61448.1"/>
    <property type="molecule type" value="Genomic_DNA"/>
</dbReference>
<organism evidence="2 3">
    <name type="scientific">Musa balbisiana</name>
    <name type="common">Banana</name>
    <dbReference type="NCBI Taxonomy" id="52838"/>
    <lineage>
        <taxon>Eukaryota</taxon>
        <taxon>Viridiplantae</taxon>
        <taxon>Streptophyta</taxon>
        <taxon>Embryophyta</taxon>
        <taxon>Tracheophyta</taxon>
        <taxon>Spermatophyta</taxon>
        <taxon>Magnoliopsida</taxon>
        <taxon>Liliopsida</taxon>
        <taxon>Zingiberales</taxon>
        <taxon>Musaceae</taxon>
        <taxon>Musa</taxon>
    </lineage>
</organism>
<reference evidence="2 3" key="1">
    <citation type="journal article" date="2019" name="Nat. Plants">
        <title>Genome sequencing of Musa balbisiana reveals subgenome evolution and function divergence in polyploid bananas.</title>
        <authorList>
            <person name="Yao X."/>
        </authorList>
    </citation>
    <scope>NUCLEOTIDE SEQUENCE [LARGE SCALE GENOMIC DNA]</scope>
    <source>
        <strain evidence="3">cv. DH-PKW</strain>
        <tissue evidence="2">Leaves</tissue>
    </source>
</reference>
<gene>
    <name evidence="2" type="ORF">C4D60_Mb07t23390</name>
</gene>
<keyword evidence="3" id="KW-1185">Reference proteome</keyword>
<evidence type="ECO:0000256" key="1">
    <source>
        <dbReference type="SAM" id="MobiDB-lite"/>
    </source>
</evidence>
<accession>A0A4S8JHF9</accession>
<evidence type="ECO:0000313" key="3">
    <source>
        <dbReference type="Proteomes" id="UP000317650"/>
    </source>
</evidence>
<protein>
    <submittedName>
        <fullName evidence="2">Uncharacterized protein</fullName>
    </submittedName>
</protein>
<dbReference type="AlphaFoldDB" id="A0A4S8JHF9"/>
<dbReference type="Proteomes" id="UP000317650">
    <property type="component" value="Chromosome 7"/>
</dbReference>
<name>A0A4S8JHF9_MUSBA</name>
<feature type="region of interest" description="Disordered" evidence="1">
    <location>
        <begin position="82"/>
        <end position="106"/>
    </location>
</feature>